<dbReference type="AlphaFoldDB" id="A0A6M0SB15"/>
<reference evidence="1 2" key="1">
    <citation type="journal article" date="2020" name="Microb. Ecol.">
        <title>Ecogenomics of the Marine Benthic Filamentous Cyanobacterium Adonisia.</title>
        <authorList>
            <person name="Walter J.M."/>
            <person name="Coutinho F.H."/>
            <person name="Leomil L."/>
            <person name="Hargreaves P.I."/>
            <person name="Campeao M.E."/>
            <person name="Vieira V.V."/>
            <person name="Silva B.S."/>
            <person name="Fistarol G.O."/>
            <person name="Salomon P.S."/>
            <person name="Sawabe T."/>
            <person name="Mino S."/>
            <person name="Hosokawa M."/>
            <person name="Miyashita H."/>
            <person name="Maruyama F."/>
            <person name="van Verk M.C."/>
            <person name="Dutilh B.E."/>
            <person name="Thompson C.C."/>
            <person name="Thompson F.L."/>
        </authorList>
    </citation>
    <scope>NUCLEOTIDE SEQUENCE [LARGE SCALE GENOMIC DNA]</scope>
    <source>
        <strain evidence="1 2">CCMR0082</strain>
    </source>
</reference>
<organism evidence="1 2">
    <name type="scientific">Adonisia turfae CCMR0082</name>
    <dbReference type="NCBI Taxonomy" id="2304604"/>
    <lineage>
        <taxon>Bacteria</taxon>
        <taxon>Bacillati</taxon>
        <taxon>Cyanobacteriota</taxon>
        <taxon>Adonisia</taxon>
        <taxon>Adonisia turfae</taxon>
    </lineage>
</organism>
<sequence>MSDFNQAKMLEVIHNALLVQQELNQAIAQLMAELQAEKSENQWSSLEDGAKALGPIFSARKILDDIKAGYLKYGTHYIDTSNGNRPTYAVKVKALRKVYENLPEKRQRYRPHDKKSA</sequence>
<evidence type="ECO:0000313" key="2">
    <source>
        <dbReference type="Proteomes" id="UP000473574"/>
    </source>
</evidence>
<proteinExistence type="predicted"/>
<protein>
    <submittedName>
        <fullName evidence="1">Uncharacterized protein</fullName>
    </submittedName>
</protein>
<evidence type="ECO:0000313" key="1">
    <source>
        <dbReference type="EMBL" id="NEZ65171.1"/>
    </source>
</evidence>
<dbReference type="RefSeq" id="WP_163666065.1">
    <property type="nucleotide sequence ID" value="NZ_QZCE01000002.1"/>
</dbReference>
<name>A0A6M0SB15_9CYAN</name>
<comment type="caution">
    <text evidence="1">The sequence shown here is derived from an EMBL/GenBank/DDBJ whole genome shotgun (WGS) entry which is preliminary data.</text>
</comment>
<dbReference type="Proteomes" id="UP000473574">
    <property type="component" value="Unassembled WGS sequence"/>
</dbReference>
<dbReference type="EMBL" id="QZCE01000002">
    <property type="protein sequence ID" value="NEZ65171.1"/>
    <property type="molecule type" value="Genomic_DNA"/>
</dbReference>
<accession>A0A6M0SB15</accession>
<gene>
    <name evidence="1" type="ORF">D0962_20735</name>
</gene>